<organism evidence="3 4">
    <name type="scientific">Myriangium duriaei CBS 260.36</name>
    <dbReference type="NCBI Taxonomy" id="1168546"/>
    <lineage>
        <taxon>Eukaryota</taxon>
        <taxon>Fungi</taxon>
        <taxon>Dikarya</taxon>
        <taxon>Ascomycota</taxon>
        <taxon>Pezizomycotina</taxon>
        <taxon>Dothideomycetes</taxon>
        <taxon>Dothideomycetidae</taxon>
        <taxon>Myriangiales</taxon>
        <taxon>Myriangiaceae</taxon>
        <taxon>Myriangium</taxon>
    </lineage>
</organism>
<feature type="region of interest" description="Disordered" evidence="1">
    <location>
        <begin position="184"/>
        <end position="307"/>
    </location>
</feature>
<reference evidence="3" key="1">
    <citation type="journal article" date="2020" name="Stud. Mycol.">
        <title>101 Dothideomycetes genomes: a test case for predicting lifestyles and emergence of pathogens.</title>
        <authorList>
            <person name="Haridas S."/>
            <person name="Albert R."/>
            <person name="Binder M."/>
            <person name="Bloem J."/>
            <person name="Labutti K."/>
            <person name="Salamov A."/>
            <person name="Andreopoulos B."/>
            <person name="Baker S."/>
            <person name="Barry K."/>
            <person name="Bills G."/>
            <person name="Bluhm B."/>
            <person name="Cannon C."/>
            <person name="Castanera R."/>
            <person name="Culley D."/>
            <person name="Daum C."/>
            <person name="Ezra D."/>
            <person name="Gonzalez J."/>
            <person name="Henrissat B."/>
            <person name="Kuo A."/>
            <person name="Liang C."/>
            <person name="Lipzen A."/>
            <person name="Lutzoni F."/>
            <person name="Magnuson J."/>
            <person name="Mondo S."/>
            <person name="Nolan M."/>
            <person name="Ohm R."/>
            <person name="Pangilinan J."/>
            <person name="Park H.-J."/>
            <person name="Ramirez L."/>
            <person name="Alfaro M."/>
            <person name="Sun H."/>
            <person name="Tritt A."/>
            <person name="Yoshinaga Y."/>
            <person name="Zwiers L.-H."/>
            <person name="Turgeon B."/>
            <person name="Goodwin S."/>
            <person name="Spatafora J."/>
            <person name="Crous P."/>
            <person name="Grigoriev I."/>
        </authorList>
    </citation>
    <scope>NUCLEOTIDE SEQUENCE</scope>
    <source>
        <strain evidence="3">CBS 260.36</strain>
    </source>
</reference>
<evidence type="ECO:0000313" key="4">
    <source>
        <dbReference type="Proteomes" id="UP000799439"/>
    </source>
</evidence>
<feature type="region of interest" description="Disordered" evidence="1">
    <location>
        <begin position="1"/>
        <end position="162"/>
    </location>
</feature>
<dbReference type="AlphaFoldDB" id="A0A9P4MJY8"/>
<keyword evidence="4" id="KW-1185">Reference proteome</keyword>
<evidence type="ECO:0000256" key="1">
    <source>
        <dbReference type="SAM" id="MobiDB-lite"/>
    </source>
</evidence>
<feature type="domain" description="Pinin/SDK/MemA protein" evidence="2">
    <location>
        <begin position="81"/>
        <end position="199"/>
    </location>
</feature>
<feature type="compositionally biased region" description="Low complexity" evidence="1">
    <location>
        <begin position="90"/>
        <end position="101"/>
    </location>
</feature>
<evidence type="ECO:0000259" key="2">
    <source>
        <dbReference type="Pfam" id="PF04696"/>
    </source>
</evidence>
<feature type="compositionally biased region" description="Low complexity" evidence="1">
    <location>
        <begin position="279"/>
        <end position="288"/>
    </location>
</feature>
<feature type="compositionally biased region" description="Pro residues" evidence="1">
    <location>
        <begin position="29"/>
        <end position="43"/>
    </location>
</feature>
<comment type="caution">
    <text evidence="3">The sequence shown here is derived from an EMBL/GenBank/DDBJ whole genome shotgun (WGS) entry which is preliminary data.</text>
</comment>
<proteinExistence type="predicted"/>
<gene>
    <name evidence="3" type="ORF">K461DRAFT_296637</name>
</gene>
<feature type="compositionally biased region" description="Acidic residues" evidence="1">
    <location>
        <begin position="293"/>
        <end position="307"/>
    </location>
</feature>
<feature type="compositionally biased region" description="Basic and acidic residues" evidence="1">
    <location>
        <begin position="119"/>
        <end position="130"/>
    </location>
</feature>
<protein>
    <recommendedName>
        <fullName evidence="2">Pinin/SDK/MemA protein domain-containing protein</fullName>
    </recommendedName>
</protein>
<evidence type="ECO:0000313" key="3">
    <source>
        <dbReference type="EMBL" id="KAF2150266.1"/>
    </source>
</evidence>
<dbReference type="InterPro" id="IPR006786">
    <property type="entry name" value="Pinin_SDK_MemA"/>
</dbReference>
<sequence length="307" mass="33808">MAASPPPSPGAKRHASANLSPVSKRQRTSPPPQESGTSFPPPQESTTSSPPLSNQPKPSTEPNNPPSPSRPDAKKRTIDPKARTRRLFGSLLTPSTTTSSPAKNRGPSAPSASILSTRARIEARARERSDAAVPSHALSGLSKEDRRTRQRGVDRRDRRRVEEAVKLRGDGGWLVTEAEPRVLWRPWKLMGSQDEEVRRKSEKGEREVESLREGWRRDDRERERRGEREGEKRKDGKAEEREGEGHDDGGARNGSVEDRLGPGVDGAQDLDERERSGSGERSNGRSRSMSFDEGGDNAGDAEDTVVY</sequence>
<feature type="compositionally biased region" description="Basic and acidic residues" evidence="1">
    <location>
        <begin position="71"/>
        <end position="82"/>
    </location>
</feature>
<dbReference type="Pfam" id="PF04696">
    <property type="entry name" value="Pinin_SDK_memA"/>
    <property type="match status" value="1"/>
</dbReference>
<feature type="compositionally biased region" description="Basic and acidic residues" evidence="1">
    <location>
        <begin position="142"/>
        <end position="162"/>
    </location>
</feature>
<feature type="compositionally biased region" description="Low complexity" evidence="1">
    <location>
        <begin position="44"/>
        <end position="62"/>
    </location>
</feature>
<feature type="compositionally biased region" description="Basic and acidic residues" evidence="1">
    <location>
        <begin position="195"/>
        <end position="260"/>
    </location>
</feature>
<dbReference type="Proteomes" id="UP000799439">
    <property type="component" value="Unassembled WGS sequence"/>
</dbReference>
<dbReference type="EMBL" id="ML996090">
    <property type="protein sequence ID" value="KAF2150266.1"/>
    <property type="molecule type" value="Genomic_DNA"/>
</dbReference>
<name>A0A9P4MJY8_9PEZI</name>
<accession>A0A9P4MJY8</accession>